<evidence type="ECO:0000313" key="4">
    <source>
        <dbReference type="Proteomes" id="UP001196413"/>
    </source>
</evidence>
<feature type="signal peptide" evidence="2">
    <location>
        <begin position="1"/>
        <end position="21"/>
    </location>
</feature>
<organism evidence="3 4">
    <name type="scientific">Parelaphostrongylus tenuis</name>
    <name type="common">Meningeal worm</name>
    <dbReference type="NCBI Taxonomy" id="148309"/>
    <lineage>
        <taxon>Eukaryota</taxon>
        <taxon>Metazoa</taxon>
        <taxon>Ecdysozoa</taxon>
        <taxon>Nematoda</taxon>
        <taxon>Chromadorea</taxon>
        <taxon>Rhabditida</taxon>
        <taxon>Rhabditina</taxon>
        <taxon>Rhabditomorpha</taxon>
        <taxon>Strongyloidea</taxon>
        <taxon>Metastrongylidae</taxon>
        <taxon>Parelaphostrongylus</taxon>
    </lineage>
</organism>
<comment type="caution">
    <text evidence="3">The sequence shown here is derived from an EMBL/GenBank/DDBJ whole genome shotgun (WGS) entry which is preliminary data.</text>
</comment>
<gene>
    <name evidence="3" type="ORF">KIN20_032383</name>
</gene>
<keyword evidence="1" id="KW-1133">Transmembrane helix</keyword>
<keyword evidence="1" id="KW-0812">Transmembrane</keyword>
<sequence>MAGCHVKAIHVFGALTLFVSGSRPTLSSGETHLVVARRTMTLCYHRFFSQWTEALEMDIPKLPTDLFMILLLASIMTALGCGVVPAGQASSRPFTVSGFSLPVAMVYSSKAEVATSVPSIATSQAGATGFVQRLVMKTVFDVLELQGRSALLPDAVISAILGQLSVNITYEPLDCEEVAITLEEMVGTNPSHLTHLTLHGAALLSVATR</sequence>
<keyword evidence="2" id="KW-0732">Signal</keyword>
<accession>A0AAD5R6I2</accession>
<reference evidence="3" key="1">
    <citation type="submission" date="2021-06" db="EMBL/GenBank/DDBJ databases">
        <title>Parelaphostrongylus tenuis whole genome reference sequence.</title>
        <authorList>
            <person name="Garwood T.J."/>
            <person name="Larsen P.A."/>
            <person name="Fountain-Jones N.M."/>
            <person name="Garbe J.R."/>
            <person name="Macchietto M.G."/>
            <person name="Kania S.A."/>
            <person name="Gerhold R.W."/>
            <person name="Richards J.E."/>
            <person name="Wolf T.M."/>
        </authorList>
    </citation>
    <scope>NUCLEOTIDE SEQUENCE</scope>
    <source>
        <strain evidence="3">MNPRO001-30</strain>
        <tissue evidence="3">Meninges</tissue>
    </source>
</reference>
<dbReference type="EMBL" id="JAHQIW010006810">
    <property type="protein sequence ID" value="KAJ1370615.1"/>
    <property type="molecule type" value="Genomic_DNA"/>
</dbReference>
<keyword evidence="4" id="KW-1185">Reference proteome</keyword>
<feature type="chain" id="PRO_5042198266" evidence="2">
    <location>
        <begin position="22"/>
        <end position="209"/>
    </location>
</feature>
<dbReference type="Proteomes" id="UP001196413">
    <property type="component" value="Unassembled WGS sequence"/>
</dbReference>
<keyword evidence="1" id="KW-0472">Membrane</keyword>
<proteinExistence type="predicted"/>
<evidence type="ECO:0000313" key="3">
    <source>
        <dbReference type="EMBL" id="KAJ1370615.1"/>
    </source>
</evidence>
<feature type="transmembrane region" description="Helical" evidence="1">
    <location>
        <begin position="66"/>
        <end position="87"/>
    </location>
</feature>
<evidence type="ECO:0000256" key="1">
    <source>
        <dbReference type="SAM" id="Phobius"/>
    </source>
</evidence>
<dbReference type="AlphaFoldDB" id="A0AAD5R6I2"/>
<name>A0AAD5R6I2_PARTN</name>
<evidence type="ECO:0000256" key="2">
    <source>
        <dbReference type="SAM" id="SignalP"/>
    </source>
</evidence>
<protein>
    <submittedName>
        <fullName evidence="3">Uncharacterized protein</fullName>
    </submittedName>
</protein>